<sequence>MECWTPLFDIFLNSPCPETEASLWLTKSFNPSSNTTPISTTSFLSILTKHSDTNFLDPSSSPQPKRVMWIQTLPDLVQARILSFLVYDHRRFCKKDLCKLARIILSEGKGLDFWVKKAAQQLLDLVSLSNYQWLSHLNLDSEEENVEDEFRSVPDWLKNAAKDSEPLFPWLPMSSDELSQKMPFSVSGGNEDCSPIDVEDEKHEDFDEVMEEIDVDEMKFNDFMDAEVEHRAIALKAKFLNLDSASKAVELANEIRDLCLDNRRNSLAILNLIEPWKVDDEIAAVLVSHLSDGSEGDELGWPSHILCSVALPKLLILNEPCSRVLMSAIIQYCKSRQRAAEYALLFPLVLRTEGINNPICDVITRIVKECLHPAHVSSFCQKLLCKDKDEHKICLPCHQSLISDEVVWAESMFSLFHNMLNHNVHLTQDSVDQLVHVVCKFAERYSKSLKVSNFVLCLVNKCAPLLKSHKLLLIRAVENTNTLVTKSVLSKLSAL</sequence>
<dbReference type="PANTHER" id="PTHR32094">
    <property type="entry name" value="FANCONI ANEMIA GROUP E PROTEIN"/>
    <property type="match status" value="1"/>
</dbReference>
<gene>
    <name evidence="1" type="ORF">ACJIZ3_021290</name>
</gene>
<dbReference type="EMBL" id="JBJXBP010000006">
    <property type="protein sequence ID" value="KAL3825261.1"/>
    <property type="molecule type" value="Genomic_DNA"/>
</dbReference>
<evidence type="ECO:0000313" key="2">
    <source>
        <dbReference type="Proteomes" id="UP001634393"/>
    </source>
</evidence>
<proteinExistence type="predicted"/>
<reference evidence="1 2" key="1">
    <citation type="submission" date="2024-12" db="EMBL/GenBank/DDBJ databases">
        <title>The unique morphological basis and parallel evolutionary history of personate flowers in Penstemon.</title>
        <authorList>
            <person name="Depatie T.H."/>
            <person name="Wessinger C.A."/>
        </authorList>
    </citation>
    <scope>NUCLEOTIDE SEQUENCE [LARGE SCALE GENOMIC DNA]</scope>
    <source>
        <strain evidence="1">WTNN_2</strain>
        <tissue evidence="1">Leaf</tissue>
    </source>
</reference>
<dbReference type="AlphaFoldDB" id="A0ABD3SKZ6"/>
<accession>A0ABD3SKZ6</accession>
<organism evidence="1 2">
    <name type="scientific">Penstemon smallii</name>
    <dbReference type="NCBI Taxonomy" id="265156"/>
    <lineage>
        <taxon>Eukaryota</taxon>
        <taxon>Viridiplantae</taxon>
        <taxon>Streptophyta</taxon>
        <taxon>Embryophyta</taxon>
        <taxon>Tracheophyta</taxon>
        <taxon>Spermatophyta</taxon>
        <taxon>Magnoliopsida</taxon>
        <taxon>eudicotyledons</taxon>
        <taxon>Gunneridae</taxon>
        <taxon>Pentapetalae</taxon>
        <taxon>asterids</taxon>
        <taxon>lamiids</taxon>
        <taxon>Lamiales</taxon>
        <taxon>Plantaginaceae</taxon>
        <taxon>Cheloneae</taxon>
        <taxon>Penstemon</taxon>
    </lineage>
</organism>
<evidence type="ECO:0000313" key="1">
    <source>
        <dbReference type="EMBL" id="KAL3825261.1"/>
    </source>
</evidence>
<evidence type="ECO:0008006" key="3">
    <source>
        <dbReference type="Google" id="ProtNLM"/>
    </source>
</evidence>
<name>A0ABD3SKZ6_9LAMI</name>
<dbReference type="Gene3D" id="1.25.40.480">
    <property type="match status" value="1"/>
</dbReference>
<dbReference type="PANTHER" id="PTHR32094:SF5">
    <property type="entry name" value="FANCONI ANEMIA GROUP E PROTEIN"/>
    <property type="match status" value="1"/>
</dbReference>
<comment type="caution">
    <text evidence="1">The sequence shown here is derived from an EMBL/GenBank/DDBJ whole genome shotgun (WGS) entry which is preliminary data.</text>
</comment>
<dbReference type="Proteomes" id="UP001634393">
    <property type="component" value="Unassembled WGS sequence"/>
</dbReference>
<keyword evidence="2" id="KW-1185">Reference proteome</keyword>
<protein>
    <recommendedName>
        <fullName evidence="3">Fanconi Anaemia group E protein C-terminal domain-containing protein</fullName>
    </recommendedName>
</protein>
<dbReference type="InterPro" id="IPR039685">
    <property type="entry name" value="FANCE"/>
</dbReference>